<keyword evidence="4" id="KW-1185">Reference proteome</keyword>
<dbReference type="InterPro" id="IPR037525">
    <property type="entry name" value="Velvet_dom"/>
</dbReference>
<dbReference type="InterPro" id="IPR038491">
    <property type="entry name" value="Velvet_dom_sf"/>
</dbReference>
<protein>
    <recommendedName>
        <fullName evidence="2">Velvet domain-containing protein</fullName>
    </recommendedName>
</protein>
<reference evidence="3 4" key="1">
    <citation type="journal article" date="2023" name="Elife">
        <title>Identification of key yeast species and microbe-microbe interactions impacting larval growth of Drosophila in the wild.</title>
        <authorList>
            <person name="Mure A."/>
            <person name="Sugiura Y."/>
            <person name="Maeda R."/>
            <person name="Honda K."/>
            <person name="Sakurai N."/>
            <person name="Takahashi Y."/>
            <person name="Watada M."/>
            <person name="Katoh T."/>
            <person name="Gotoh A."/>
            <person name="Gotoh Y."/>
            <person name="Taniguchi I."/>
            <person name="Nakamura K."/>
            <person name="Hayashi T."/>
            <person name="Katayama T."/>
            <person name="Uemura T."/>
            <person name="Hattori Y."/>
        </authorList>
    </citation>
    <scope>NUCLEOTIDE SEQUENCE [LARGE SCALE GENOMIC DNA]</scope>
    <source>
        <strain evidence="3 4">SC-9</strain>
    </source>
</reference>
<evidence type="ECO:0000259" key="2">
    <source>
        <dbReference type="PROSITE" id="PS51821"/>
    </source>
</evidence>
<organism evidence="3 4">
    <name type="scientific">Saccharomycopsis crataegensis</name>
    <dbReference type="NCBI Taxonomy" id="43959"/>
    <lineage>
        <taxon>Eukaryota</taxon>
        <taxon>Fungi</taxon>
        <taxon>Dikarya</taxon>
        <taxon>Ascomycota</taxon>
        <taxon>Saccharomycotina</taxon>
        <taxon>Saccharomycetes</taxon>
        <taxon>Saccharomycopsidaceae</taxon>
        <taxon>Saccharomycopsis</taxon>
    </lineage>
</organism>
<dbReference type="Proteomes" id="UP001360560">
    <property type="component" value="Unassembled WGS sequence"/>
</dbReference>
<proteinExistence type="predicted"/>
<feature type="region of interest" description="Disordered" evidence="1">
    <location>
        <begin position="234"/>
        <end position="297"/>
    </location>
</feature>
<accession>A0AAV5QTZ7</accession>
<name>A0AAV5QTZ7_9ASCO</name>
<sequence>MSKYELVIIQQPLGARETSKAKNQASTLTDIGPTLSYSRSDAIFPPPVLKVQFNGIDQVKPQPMKSEEFFPLTSSDNRQIIEILANPCAFDRNTISSTFLVVVGALPCSELGHPLVSAIDSNCLGGNSVLSGTHFTLPLRKTGTAKRENDFRKVGAIIFPFENLHTPKCGKYRLVFSLYQKSMDGPIVYCDKVVSWPFSVVMKENFECPKLIGPLMKFIRKYCINVKCNSGNKTNKRRVHGKASNDEGAFPIPCNKGPQPKRAKVSKMDNDNNNRDRDHIKAQESKKPDKPLDQSYSKLEKNTYSFNDVSYSIEASELETTNDPQFKVYQQLGTCFSTPNSTDKDPDAPVGHKDGFKISNDKYKDNNSHVKYTIDSIDLAYFVQDYSYQS</sequence>
<feature type="domain" description="Velvet" evidence="2">
    <location>
        <begin position="1"/>
        <end position="229"/>
    </location>
</feature>
<dbReference type="Gene3D" id="2.60.40.3960">
    <property type="entry name" value="Velvet domain"/>
    <property type="match status" value="1"/>
</dbReference>
<comment type="caution">
    <text evidence="3">The sequence shown here is derived from an EMBL/GenBank/DDBJ whole genome shotgun (WGS) entry which is preliminary data.</text>
</comment>
<dbReference type="AlphaFoldDB" id="A0AAV5QTZ7"/>
<dbReference type="RefSeq" id="XP_064854982.1">
    <property type="nucleotide sequence ID" value="XM_064998910.1"/>
</dbReference>
<dbReference type="PROSITE" id="PS51821">
    <property type="entry name" value="VELVET"/>
    <property type="match status" value="1"/>
</dbReference>
<gene>
    <name evidence="3" type="ORF">DASC09_053110</name>
</gene>
<evidence type="ECO:0000313" key="4">
    <source>
        <dbReference type="Proteomes" id="UP001360560"/>
    </source>
</evidence>
<dbReference type="GeneID" id="90075961"/>
<feature type="compositionally biased region" description="Basic and acidic residues" evidence="1">
    <location>
        <begin position="266"/>
        <end position="292"/>
    </location>
</feature>
<evidence type="ECO:0000313" key="3">
    <source>
        <dbReference type="EMBL" id="GMM37986.1"/>
    </source>
</evidence>
<dbReference type="EMBL" id="BTFZ01000013">
    <property type="protein sequence ID" value="GMM37986.1"/>
    <property type="molecule type" value="Genomic_DNA"/>
</dbReference>
<evidence type="ECO:0000256" key="1">
    <source>
        <dbReference type="SAM" id="MobiDB-lite"/>
    </source>
</evidence>